<dbReference type="AlphaFoldDB" id="A0A2P6QIY9"/>
<sequence length="690" mass="78270">MERFKFDHGPVSVCPNPNLVNVNGFKINHESTNPVLLASKSDLSSDSSNEGSEVDGLDINDCNHPVLKYISDILLEEDLEGKPCMLQDCLALQAAEKSFYDVLNQKDPPLPNQPSSFVHQSSESSDDDSPQSFRNSNGSFAVKTDWVWDPECSPVQSSLFESWLNTRLVSDSLSEMQSLGNFGGVGEASKFLSNPKLEMFDLERFQLMPQGSVASESGAEGYNSTNGSKGKKTHQREDSHFPEEERSNKQSAAVGDDFEPQEMFDEVLLCAENHDAMLCADYESLKTEGDGKLQRNKQSKGLKAKRQSDIGEVVDLCTMLTQCAQAVANFDQLTASELLKQIRQHTTPHGDATQRLAHYFADGLHARLAGAKTPSYSPLVSVQTSAAEILKAYQVVITACPFKKMSHFFANRTIMKLTEKATRLHIIDFGISYGFQWPCLIQRLSQRPGGPPKLRITAIELPQPGFRPTERVEETGRRLEKYAKRFDVPFEYNVIAQKWETIRIEDIKIDRTELIVVNCLHRLRNIPDETVMVNSPRDAVLKLIRKISPDIFIHGVVNGTYNAPFFLTRFREALLHFYSLFDMLEATISREDEQRLMFEQAIYGRDIINVVACEGLERVERPETYRQWQVRNLRAGFKQLPLDQKLLKEVKTMSKVMCYHNDFRVDEDGHWMLQGWKGRTIMALSFWKPS</sequence>
<comment type="subcellular location">
    <subcellularLocation>
        <location evidence="1">Nucleus</location>
    </subcellularLocation>
</comment>
<dbReference type="PROSITE" id="PS50985">
    <property type="entry name" value="GRAS"/>
    <property type="match status" value="1"/>
</dbReference>
<dbReference type="Proteomes" id="UP000238479">
    <property type="component" value="Chromosome 5"/>
</dbReference>
<proteinExistence type="inferred from homology"/>
<name>A0A2P6QIY9_ROSCH</name>
<feature type="region of interest" description="VHIID" evidence="5">
    <location>
        <begin position="393"/>
        <end position="458"/>
    </location>
</feature>
<dbReference type="STRING" id="74649.A0A2P6QIY9"/>
<evidence type="ECO:0000256" key="2">
    <source>
        <dbReference type="ARBA" id="ARBA00023015"/>
    </source>
</evidence>
<keyword evidence="8" id="KW-1185">Reference proteome</keyword>
<comment type="caution">
    <text evidence="7">The sequence shown here is derived from an EMBL/GenBank/DDBJ whole genome shotgun (WGS) entry which is preliminary data.</text>
</comment>
<evidence type="ECO:0000256" key="6">
    <source>
        <dbReference type="SAM" id="MobiDB-lite"/>
    </source>
</evidence>
<feature type="region of interest" description="Disordered" evidence="6">
    <location>
        <begin position="103"/>
        <end position="135"/>
    </location>
</feature>
<feature type="region of interest" description="Leucine repeat I (LRI)" evidence="5">
    <location>
        <begin position="314"/>
        <end position="374"/>
    </location>
</feature>
<reference evidence="7 8" key="1">
    <citation type="journal article" date="2018" name="Nat. Genet.">
        <title>The Rosa genome provides new insights in the design of modern roses.</title>
        <authorList>
            <person name="Bendahmane M."/>
        </authorList>
    </citation>
    <scope>NUCLEOTIDE SEQUENCE [LARGE SCALE GENOMIC DNA]</scope>
    <source>
        <strain evidence="8">cv. Old Blush</strain>
    </source>
</reference>
<feature type="short sequence motif" description="VHIID" evidence="5">
    <location>
        <begin position="424"/>
        <end position="428"/>
    </location>
</feature>
<gene>
    <name evidence="7" type="ORF">RchiOBHm_Chr5g0065601</name>
</gene>
<protein>
    <submittedName>
        <fullName evidence="7">Putative transcription factor GRAS family</fullName>
    </submittedName>
</protein>
<dbReference type="Gramene" id="PRQ34146">
    <property type="protein sequence ID" value="PRQ34146"/>
    <property type="gene ID" value="RchiOBHm_Chr5g0065601"/>
</dbReference>
<keyword evidence="2" id="KW-0805">Transcription regulation</keyword>
<evidence type="ECO:0000256" key="4">
    <source>
        <dbReference type="ARBA" id="ARBA00023242"/>
    </source>
</evidence>
<dbReference type="OMA" id="HTCPIYV"/>
<dbReference type="PANTHER" id="PTHR31636">
    <property type="entry name" value="OSJNBA0084A10.13 PROTEIN-RELATED"/>
    <property type="match status" value="1"/>
</dbReference>
<feature type="region of interest" description="SAW" evidence="5">
    <location>
        <begin position="612"/>
        <end position="688"/>
    </location>
</feature>
<dbReference type="InterPro" id="IPR005202">
    <property type="entry name" value="TF_GRAS"/>
</dbReference>
<keyword evidence="4" id="KW-0539">Nucleus</keyword>
<feature type="region of interest" description="Disordered" evidence="6">
    <location>
        <begin position="214"/>
        <end position="257"/>
    </location>
</feature>
<evidence type="ECO:0000256" key="5">
    <source>
        <dbReference type="PROSITE-ProRule" id="PRU01191"/>
    </source>
</evidence>
<dbReference type="EMBL" id="PDCK01000043">
    <property type="protein sequence ID" value="PRQ34146.1"/>
    <property type="molecule type" value="Genomic_DNA"/>
</dbReference>
<comment type="caution">
    <text evidence="5">Lacks conserved residue(s) required for the propagation of feature annotation.</text>
</comment>
<dbReference type="OrthoDB" id="47276at2759"/>
<accession>A0A2P6QIY9</accession>
<dbReference type="Pfam" id="PF03514">
    <property type="entry name" value="GRAS"/>
    <property type="match status" value="1"/>
</dbReference>
<evidence type="ECO:0000256" key="1">
    <source>
        <dbReference type="ARBA" id="ARBA00004123"/>
    </source>
</evidence>
<evidence type="ECO:0000313" key="7">
    <source>
        <dbReference type="EMBL" id="PRQ34146.1"/>
    </source>
</evidence>
<evidence type="ECO:0000313" key="8">
    <source>
        <dbReference type="Proteomes" id="UP000238479"/>
    </source>
</evidence>
<comment type="similarity">
    <text evidence="5">Belongs to the GRAS family.</text>
</comment>
<dbReference type="GO" id="GO:0005634">
    <property type="term" value="C:nucleus"/>
    <property type="evidence" value="ECO:0007669"/>
    <property type="project" value="UniProtKB-SubCell"/>
</dbReference>
<keyword evidence="3" id="KW-0804">Transcription</keyword>
<organism evidence="7 8">
    <name type="scientific">Rosa chinensis</name>
    <name type="common">China rose</name>
    <dbReference type="NCBI Taxonomy" id="74649"/>
    <lineage>
        <taxon>Eukaryota</taxon>
        <taxon>Viridiplantae</taxon>
        <taxon>Streptophyta</taxon>
        <taxon>Embryophyta</taxon>
        <taxon>Tracheophyta</taxon>
        <taxon>Spermatophyta</taxon>
        <taxon>Magnoliopsida</taxon>
        <taxon>eudicotyledons</taxon>
        <taxon>Gunneridae</taxon>
        <taxon>Pentapetalae</taxon>
        <taxon>rosids</taxon>
        <taxon>fabids</taxon>
        <taxon>Rosales</taxon>
        <taxon>Rosaceae</taxon>
        <taxon>Rosoideae</taxon>
        <taxon>Rosoideae incertae sedis</taxon>
        <taxon>Rosa</taxon>
    </lineage>
</organism>
<evidence type="ECO:0000256" key="3">
    <source>
        <dbReference type="ARBA" id="ARBA00023163"/>
    </source>
</evidence>
<feature type="region of interest" description="Leucine repeat II (LRII)" evidence="5">
    <location>
        <begin position="474"/>
        <end position="506"/>
    </location>
</feature>
<feature type="compositionally biased region" description="Basic and acidic residues" evidence="6">
    <location>
        <begin position="235"/>
        <end position="248"/>
    </location>
</feature>